<dbReference type="EC" id="1.-.-.-" evidence="3"/>
<feature type="chain" id="PRO_5046835445" evidence="2">
    <location>
        <begin position="26"/>
        <end position="241"/>
    </location>
</feature>
<gene>
    <name evidence="3" type="ORF">ACK2TP_12430</name>
</gene>
<keyword evidence="2" id="KW-0732">Signal</keyword>
<proteinExistence type="predicted"/>
<dbReference type="RefSeq" id="WP_263411956.1">
    <property type="nucleotide sequence ID" value="NZ_BAABBH010000001.1"/>
</dbReference>
<protein>
    <submittedName>
        <fullName evidence="3">Gluconate 2-dehydrogenase subunit 3 family protein</fullName>
        <ecNumber evidence="3">1.-.-.-</ecNumber>
    </submittedName>
</protein>
<comment type="caution">
    <text evidence="3">The sequence shown here is derived from an EMBL/GenBank/DDBJ whole genome shotgun (WGS) entry which is preliminary data.</text>
</comment>
<feature type="compositionally biased region" description="Polar residues" evidence="1">
    <location>
        <begin position="230"/>
        <end position="241"/>
    </location>
</feature>
<dbReference type="InterPro" id="IPR027056">
    <property type="entry name" value="Gluconate_2DH_su3"/>
</dbReference>
<evidence type="ECO:0000256" key="1">
    <source>
        <dbReference type="SAM" id="MobiDB-lite"/>
    </source>
</evidence>
<keyword evidence="3" id="KW-0560">Oxidoreductase</keyword>
<reference evidence="3 4" key="1">
    <citation type="submission" date="2024-12" db="EMBL/GenBank/DDBJ databases">
        <authorList>
            <person name="Lee Y."/>
        </authorList>
    </citation>
    <scope>NUCLEOTIDE SEQUENCE [LARGE SCALE GENOMIC DNA]</scope>
    <source>
        <strain evidence="3 4">03SUJ4</strain>
    </source>
</reference>
<dbReference type="GO" id="GO:0016491">
    <property type="term" value="F:oxidoreductase activity"/>
    <property type="evidence" value="ECO:0007669"/>
    <property type="project" value="UniProtKB-KW"/>
</dbReference>
<evidence type="ECO:0000256" key="2">
    <source>
        <dbReference type="SAM" id="SignalP"/>
    </source>
</evidence>
<keyword evidence="4" id="KW-1185">Reference proteome</keyword>
<dbReference type="EMBL" id="JBJYXY010000001">
    <property type="protein sequence ID" value="MFN2976572.1"/>
    <property type="molecule type" value="Genomic_DNA"/>
</dbReference>
<dbReference type="Pfam" id="PF13618">
    <property type="entry name" value="Gluconate_2-dh3"/>
    <property type="match status" value="1"/>
</dbReference>
<dbReference type="Proteomes" id="UP001634747">
    <property type="component" value="Unassembled WGS sequence"/>
</dbReference>
<organism evidence="3 4">
    <name type="scientific">Terriglobus aquaticus</name>
    <dbReference type="NCBI Taxonomy" id="940139"/>
    <lineage>
        <taxon>Bacteria</taxon>
        <taxon>Pseudomonadati</taxon>
        <taxon>Acidobacteriota</taxon>
        <taxon>Terriglobia</taxon>
        <taxon>Terriglobales</taxon>
        <taxon>Acidobacteriaceae</taxon>
        <taxon>Terriglobus</taxon>
    </lineage>
</organism>
<sequence length="241" mass="26387">MKRRRFVWMVAGACVLPDALWTQQAATTQNPLPPPPAPVPWTLGLNSKTPLPHTETPDDVAATDADFFSPVQMATLIHLSSVLLPPLGEMPGAVEAQTPQFLDFLIGDSPASRKALYTGGLDWLEAESRRKNGVPFAKTTPEQADAVLRPWLRTWMSDHPPTEPHADFVNIAHADIRTATMNSRAWVNAETHGRGNANAAQMYWSPIDPDTSADNYRAVHQRPAPVQAAPKSSNTSPSYPR</sequence>
<feature type="region of interest" description="Disordered" evidence="1">
    <location>
        <begin position="222"/>
        <end position="241"/>
    </location>
</feature>
<feature type="signal peptide" evidence="2">
    <location>
        <begin position="1"/>
        <end position="25"/>
    </location>
</feature>
<accession>A0ABW9KL92</accession>
<name>A0ABW9KL92_9BACT</name>
<evidence type="ECO:0000313" key="4">
    <source>
        <dbReference type="Proteomes" id="UP001634747"/>
    </source>
</evidence>
<evidence type="ECO:0000313" key="3">
    <source>
        <dbReference type="EMBL" id="MFN2976572.1"/>
    </source>
</evidence>